<proteinExistence type="predicted"/>
<name>A0ABY7VQM7_9BACT</name>
<gene>
    <name evidence="2" type="ORF">PQO03_07250</name>
</gene>
<organism evidence="2 3">
    <name type="scientific">Lentisphaera profundi</name>
    <dbReference type="NCBI Taxonomy" id="1658616"/>
    <lineage>
        <taxon>Bacteria</taxon>
        <taxon>Pseudomonadati</taxon>
        <taxon>Lentisphaerota</taxon>
        <taxon>Lentisphaeria</taxon>
        <taxon>Lentisphaerales</taxon>
        <taxon>Lentisphaeraceae</taxon>
        <taxon>Lentisphaera</taxon>
    </lineage>
</organism>
<feature type="chain" id="PRO_5047273636" evidence="1">
    <location>
        <begin position="22"/>
        <end position="224"/>
    </location>
</feature>
<dbReference type="Proteomes" id="UP001214250">
    <property type="component" value="Chromosome 1"/>
</dbReference>
<keyword evidence="1" id="KW-0732">Signal</keyword>
<evidence type="ECO:0000313" key="3">
    <source>
        <dbReference type="Proteomes" id="UP001214250"/>
    </source>
</evidence>
<accession>A0ABY7VQM7</accession>
<protein>
    <submittedName>
        <fullName evidence="2">DUF3313 family protein</fullName>
    </submittedName>
</protein>
<evidence type="ECO:0000256" key="1">
    <source>
        <dbReference type="SAM" id="SignalP"/>
    </source>
</evidence>
<dbReference type="RefSeq" id="WP_274149129.1">
    <property type="nucleotide sequence ID" value="NZ_CP117811.1"/>
</dbReference>
<evidence type="ECO:0000313" key="2">
    <source>
        <dbReference type="EMBL" id="WDE95513.1"/>
    </source>
</evidence>
<feature type="signal peptide" evidence="1">
    <location>
        <begin position="1"/>
        <end position="21"/>
    </location>
</feature>
<dbReference type="EMBL" id="CP117811">
    <property type="protein sequence ID" value="WDE95513.1"/>
    <property type="molecule type" value="Genomic_DNA"/>
</dbReference>
<sequence length="224" mass="25404">MKIILVVLIAVLLSSCGTSPASPTSFLKDPWKMEEGRNLQLMWKAPNAHVGNYTKFAFKPVGVTYMRRLGWWDKKNATSYQENDIFPGFDSGDNRKVAVEAAKIFDYEIRQAFLNDPQKDVRLVPHTFVDNETLLMEVQIIELVPIKKYLPSMGSVKGGSMAIEGKVFNGGTGELLMMFSDRRIENHPKTEMTGKLQRYSQVKPLSKEWCTFFARLANTGMRAN</sequence>
<keyword evidence="3" id="KW-1185">Reference proteome</keyword>
<reference evidence="2 3" key="1">
    <citation type="submission" date="2023-02" db="EMBL/GenBank/DDBJ databases">
        <title>Genome sequence of Lentisphaera profundi SAORIC-696.</title>
        <authorList>
            <person name="Kim e."/>
            <person name="Cho J.-C."/>
            <person name="Choi A."/>
            <person name="Kang I."/>
        </authorList>
    </citation>
    <scope>NUCLEOTIDE SEQUENCE [LARGE SCALE GENOMIC DNA]</scope>
    <source>
        <strain evidence="2 3">SAORIC-696</strain>
    </source>
</reference>
<dbReference type="PROSITE" id="PS51257">
    <property type="entry name" value="PROKAR_LIPOPROTEIN"/>
    <property type="match status" value="1"/>
</dbReference>